<dbReference type="GO" id="GO:0006637">
    <property type="term" value="P:acyl-CoA metabolic process"/>
    <property type="evidence" value="ECO:0007669"/>
    <property type="project" value="TreeGrafter"/>
</dbReference>
<dbReference type="InterPro" id="IPR000873">
    <property type="entry name" value="AMP-dep_synth/lig_dom"/>
</dbReference>
<evidence type="ECO:0000259" key="6">
    <source>
        <dbReference type="Pfam" id="PF13193"/>
    </source>
</evidence>
<evidence type="ECO:0000313" key="8">
    <source>
        <dbReference type="Proteomes" id="UP000199169"/>
    </source>
</evidence>
<dbReference type="Gene3D" id="3.30.300.30">
    <property type="match status" value="1"/>
</dbReference>
<dbReference type="Pfam" id="PF13193">
    <property type="entry name" value="AMP-binding_C"/>
    <property type="match status" value="1"/>
</dbReference>
<dbReference type="Gene3D" id="3.40.50.12780">
    <property type="entry name" value="N-terminal domain of ligase-like"/>
    <property type="match status" value="1"/>
</dbReference>
<keyword evidence="2 7" id="KW-0436">Ligase</keyword>
<evidence type="ECO:0000256" key="1">
    <source>
        <dbReference type="ARBA" id="ARBA00006432"/>
    </source>
</evidence>
<dbReference type="InterPro" id="IPR025110">
    <property type="entry name" value="AMP-bd_C"/>
</dbReference>
<protein>
    <submittedName>
        <fullName evidence="7">AMP-dependent synthetase and ligase</fullName>
    </submittedName>
</protein>
<dbReference type="GO" id="GO:0004321">
    <property type="term" value="F:fatty-acyl-CoA synthase activity"/>
    <property type="evidence" value="ECO:0007669"/>
    <property type="project" value="TreeGrafter"/>
</dbReference>
<dbReference type="InterPro" id="IPR042099">
    <property type="entry name" value="ANL_N_sf"/>
</dbReference>
<evidence type="ECO:0000256" key="4">
    <source>
        <dbReference type="ARBA" id="ARBA00022840"/>
    </source>
</evidence>
<dbReference type="STRING" id="1860102.ACCAA_180004"/>
<keyword evidence="3" id="KW-0547">Nucleotide-binding</keyword>
<evidence type="ECO:0000256" key="2">
    <source>
        <dbReference type="ARBA" id="ARBA00022598"/>
    </source>
</evidence>
<dbReference type="GO" id="GO:0015645">
    <property type="term" value="F:fatty acid ligase activity"/>
    <property type="evidence" value="ECO:0007669"/>
    <property type="project" value="TreeGrafter"/>
</dbReference>
<feature type="domain" description="AMP-dependent synthetase/ligase" evidence="5">
    <location>
        <begin position="42"/>
        <end position="387"/>
    </location>
</feature>
<dbReference type="InterPro" id="IPR045851">
    <property type="entry name" value="AMP-bd_C_sf"/>
</dbReference>
<evidence type="ECO:0000259" key="5">
    <source>
        <dbReference type="Pfam" id="PF00501"/>
    </source>
</evidence>
<dbReference type="PANTHER" id="PTHR43605">
    <property type="entry name" value="ACYL-COENZYME A SYNTHETASE"/>
    <property type="match status" value="1"/>
</dbReference>
<dbReference type="EMBL" id="FLQX01000090">
    <property type="protein sequence ID" value="SBT04704.1"/>
    <property type="molecule type" value="Genomic_DNA"/>
</dbReference>
<dbReference type="InterPro" id="IPR051087">
    <property type="entry name" value="Mitochondrial_ACSM"/>
</dbReference>
<dbReference type="FunFam" id="3.30.300.30:FF:000028">
    <property type="entry name" value="AMP-dependent synthetase"/>
    <property type="match status" value="1"/>
</dbReference>
<dbReference type="GO" id="GO:0005524">
    <property type="term" value="F:ATP binding"/>
    <property type="evidence" value="ECO:0007669"/>
    <property type="project" value="UniProtKB-KW"/>
</dbReference>
<feature type="domain" description="AMP-binding enzyme C-terminal" evidence="6">
    <location>
        <begin position="451"/>
        <end position="528"/>
    </location>
</feature>
<name>A0A1A8XHP2_9PROT</name>
<dbReference type="RefSeq" id="WP_186406133.1">
    <property type="nucleotide sequence ID" value="NZ_FLQX01000090.1"/>
</dbReference>
<dbReference type="GO" id="GO:0016405">
    <property type="term" value="F:CoA-ligase activity"/>
    <property type="evidence" value="ECO:0007669"/>
    <property type="project" value="UniProtKB-ARBA"/>
</dbReference>
<dbReference type="PROSITE" id="PS00455">
    <property type="entry name" value="AMP_BINDING"/>
    <property type="match status" value="1"/>
</dbReference>
<organism evidence="7 8">
    <name type="scientific">Candidatus Accumulibacter aalborgensis</name>
    <dbReference type="NCBI Taxonomy" id="1860102"/>
    <lineage>
        <taxon>Bacteria</taxon>
        <taxon>Pseudomonadati</taxon>
        <taxon>Pseudomonadota</taxon>
        <taxon>Betaproteobacteria</taxon>
        <taxon>Candidatus Accumulibacter</taxon>
    </lineage>
</organism>
<dbReference type="GO" id="GO:0006633">
    <property type="term" value="P:fatty acid biosynthetic process"/>
    <property type="evidence" value="ECO:0007669"/>
    <property type="project" value="TreeGrafter"/>
</dbReference>
<dbReference type="Pfam" id="PF00501">
    <property type="entry name" value="AMP-binding"/>
    <property type="match status" value="1"/>
</dbReference>
<dbReference type="Proteomes" id="UP000199169">
    <property type="component" value="Unassembled WGS sequence"/>
</dbReference>
<dbReference type="PANTHER" id="PTHR43605:SF10">
    <property type="entry name" value="ACYL-COA SYNTHETASE MEDIUM CHAIN FAMILY MEMBER 3"/>
    <property type="match status" value="1"/>
</dbReference>
<reference evidence="7 8" key="1">
    <citation type="submission" date="2016-06" db="EMBL/GenBank/DDBJ databases">
        <authorList>
            <person name="Kjaerup R.B."/>
            <person name="Dalgaard T.S."/>
            <person name="Juul-Madsen H.R."/>
        </authorList>
    </citation>
    <scope>NUCLEOTIDE SEQUENCE [LARGE SCALE GENOMIC DNA]</scope>
    <source>
        <strain evidence="7">3</strain>
    </source>
</reference>
<dbReference type="SUPFAM" id="SSF56801">
    <property type="entry name" value="Acetyl-CoA synthetase-like"/>
    <property type="match status" value="1"/>
</dbReference>
<dbReference type="AlphaFoldDB" id="A0A1A8XHP2"/>
<dbReference type="InterPro" id="IPR020845">
    <property type="entry name" value="AMP-binding_CS"/>
</dbReference>
<gene>
    <name evidence="7" type="ORF">ACCAA_180004</name>
</gene>
<sequence length="558" mass="62310">MSKSAFVHARDFLLAHRTDYETAYRDYQPPQLTEFNWALDFFDAAAAGNDRPALWVVNEDGSEQKMSYSEMSKRSNQVANWLRGQGVRRGDRILMMLGNEVPLWDTMLAAIKLGAVLTPATTLLAPDDLRDRLDRGQVRHVIIGHTHTDKFASLPGDYTRTTVGGAVAGWQQLEQAYQESTEFTADGVTLATDPQLLYFTSGTTSKPKLVLHSQQSYPVGHLSTMYWLGLQPGDVHWNISSPGWAKHAWSCFFAPWNAGATIFIFNYSRFAASAILDTLVRCSVTTLCAPPTVWRMLIQEDLSKYPVKVRELIGAGEPLNPEVIDQVKDAWGITLRDGFGQTETTAQVGNSPGQPVKLGSMGRPMPGYQVRLVDTEGHVAEEGEICLELSPRPIGLMISYADDAEKTAEVMRDGFYHTGDTAAIDADGYITYVGRADDVFKASDYRISPFELESVLIEHDAVAEAAVVPSPDALRLAVPKAFLTLRAGHEPSRELARDIFVFLRSRLSPYKRVRRIEFGELPKTISGKIRRVELRKSEQERVADSRGVMEFYEEDFEF</sequence>
<proteinExistence type="inferred from homology"/>
<accession>A0A1A8XHP2</accession>
<keyword evidence="8" id="KW-1185">Reference proteome</keyword>
<evidence type="ECO:0000313" key="7">
    <source>
        <dbReference type="EMBL" id="SBT04704.1"/>
    </source>
</evidence>
<keyword evidence="4" id="KW-0067">ATP-binding</keyword>
<comment type="similarity">
    <text evidence="1">Belongs to the ATP-dependent AMP-binding enzyme family.</text>
</comment>
<evidence type="ECO:0000256" key="3">
    <source>
        <dbReference type="ARBA" id="ARBA00022741"/>
    </source>
</evidence>